<dbReference type="EMBL" id="CAIX01000928">
    <property type="protein sequence ID" value="CCI11315.1"/>
    <property type="molecule type" value="Genomic_DNA"/>
</dbReference>
<dbReference type="AlphaFoldDB" id="A0A024FW13"/>
<dbReference type="InParanoid" id="A0A024FW13"/>
<accession>A0A024FW13</accession>
<protein>
    <submittedName>
        <fullName evidence="1">Uncharacterized protein</fullName>
    </submittedName>
</protein>
<reference evidence="1 2" key="1">
    <citation type="submission" date="2012-05" db="EMBL/GenBank/DDBJ databases">
        <title>Recombination and specialization in a pathogen metapopulation.</title>
        <authorList>
            <person name="Gardiner A."/>
            <person name="Kemen E."/>
            <person name="Schultz-Larsen T."/>
            <person name="MacLean D."/>
            <person name="Van Oosterhout C."/>
            <person name="Jones J.D.G."/>
        </authorList>
    </citation>
    <scope>NUCLEOTIDE SEQUENCE [LARGE SCALE GENOMIC DNA]</scope>
    <source>
        <strain evidence="1 2">Ac Nc2</strain>
    </source>
</reference>
<evidence type="ECO:0000313" key="2">
    <source>
        <dbReference type="Proteomes" id="UP000053237"/>
    </source>
</evidence>
<name>A0A024FW13_9STRA</name>
<proteinExistence type="predicted"/>
<keyword evidence="2" id="KW-1185">Reference proteome</keyword>
<organism evidence="1 2">
    <name type="scientific">Albugo candida</name>
    <dbReference type="NCBI Taxonomy" id="65357"/>
    <lineage>
        <taxon>Eukaryota</taxon>
        <taxon>Sar</taxon>
        <taxon>Stramenopiles</taxon>
        <taxon>Oomycota</taxon>
        <taxon>Peronosporomycetes</taxon>
        <taxon>Albuginales</taxon>
        <taxon>Albuginaceae</taxon>
        <taxon>Albugo</taxon>
    </lineage>
</organism>
<comment type="caution">
    <text evidence="1">The sequence shown here is derived from an EMBL/GenBank/DDBJ whole genome shotgun (WGS) entry which is preliminary data.</text>
</comment>
<gene>
    <name evidence="1" type="ORF">BN9_127220</name>
</gene>
<evidence type="ECO:0000313" key="1">
    <source>
        <dbReference type="EMBL" id="CCI11315.1"/>
    </source>
</evidence>
<dbReference type="Proteomes" id="UP000053237">
    <property type="component" value="Unassembled WGS sequence"/>
</dbReference>
<sequence>MSFIFEIDDALRLVYWNHRLFDKQSAPFPDSSSVFHFIHHVKCACTVLLTDVLRSRRAHSACKGAGSAHKARIIWWLIQDS</sequence>